<keyword evidence="6" id="KW-0862">Zinc</keyword>
<evidence type="ECO:0000256" key="8">
    <source>
        <dbReference type="PROSITE-ProRule" id="PRU10141"/>
    </source>
</evidence>
<accession>A0A077WFX5</accession>
<dbReference type="PANTHER" id="PTHR48016:SF4">
    <property type="entry name" value="PROTEIN KINASE DOMAIN-CONTAINING PROTEIN"/>
    <property type="match status" value="1"/>
</dbReference>
<dbReference type="GO" id="GO:0005524">
    <property type="term" value="F:ATP binding"/>
    <property type="evidence" value="ECO:0007669"/>
    <property type="project" value="UniProtKB-UniRule"/>
</dbReference>
<dbReference type="InterPro" id="IPR001245">
    <property type="entry name" value="Ser-Thr/Tyr_kinase_cat_dom"/>
</dbReference>
<gene>
    <name evidence="13" type="ORF">LRAMOSA08858</name>
</gene>
<dbReference type="Gene3D" id="1.10.418.10">
    <property type="entry name" value="Calponin-like domain"/>
    <property type="match status" value="1"/>
</dbReference>
<sequence>MANISLFLQGACELGLQPSELFQTVDLYEAKDMGAVINTILTLARHSNKKPSPCPSPLSIASLDDSRYDKASLDQESVDQRPPTMDSGYSTLAQRRQHGDYQKRSLFHSQQCQSSHQEHQGTDIQHVEHIMQGDRIKNNGSIYPLLTVSTPRLERTRTRAHINQHRQHRSHEVLKQRQSTDSMADDNKNNKEQIKITMKNENSNMISCYQLGNCIGKGQFGAVYRALDVQTGEVVAIKRIKLEDVGVDHEIMQEVDLLKDMESPNIVRYLGSVRDDTYLNILLEYVENGSLLSSLKAFGSLPEKLVASYTYQILCGLAYLHKHAVVHCDLKAANILTTKTGDVKLTDFGVSLNLRLKQDDMGAPAGTPNWMAPEVIELQGASTKSDIWSLGCTIIEMLTGRPPYAGMFAMSTLYHIVEDEHPPIPDGISESLLDLLLVCFRKDPLERPTAEELMSHPWVSNTMINRPSPSPSPSPVKVQNTSHHLHQQDDDIDLSLIFEYMRSNPAMNMQRSPSPYEKKEKPREHLFVKTSFGKAVTCKVCLDHVKRHAIYCEACALICHDKCRQSASRCIPTHCPIAKPKRDLSRPLEHRSKLQRMLASCMKKPATQIRT</sequence>
<dbReference type="InterPro" id="IPR008271">
    <property type="entry name" value="Ser/Thr_kinase_AS"/>
</dbReference>
<feature type="domain" description="Protein kinase" evidence="10">
    <location>
        <begin position="209"/>
        <end position="459"/>
    </location>
</feature>
<evidence type="ECO:0000256" key="6">
    <source>
        <dbReference type="ARBA" id="ARBA00022833"/>
    </source>
</evidence>
<dbReference type="PRINTS" id="PR00109">
    <property type="entry name" value="TYRKINASE"/>
</dbReference>
<evidence type="ECO:0000259" key="10">
    <source>
        <dbReference type="PROSITE" id="PS50011"/>
    </source>
</evidence>
<evidence type="ECO:0000256" key="1">
    <source>
        <dbReference type="ARBA" id="ARBA00022527"/>
    </source>
</evidence>
<evidence type="ECO:0000256" key="2">
    <source>
        <dbReference type="ARBA" id="ARBA00022679"/>
    </source>
</evidence>
<dbReference type="GO" id="GO:0004709">
    <property type="term" value="F:MAP kinase kinase kinase activity"/>
    <property type="evidence" value="ECO:0007669"/>
    <property type="project" value="TreeGrafter"/>
</dbReference>
<reference evidence="13" key="1">
    <citation type="journal article" date="2014" name="Genome Announc.">
        <title>De novo whole-genome sequence and genome annotation of Lichtheimia ramosa.</title>
        <authorList>
            <person name="Linde J."/>
            <person name="Schwartze V."/>
            <person name="Binder U."/>
            <person name="Lass-Florl C."/>
            <person name="Voigt K."/>
            <person name="Horn F."/>
        </authorList>
    </citation>
    <scope>NUCLEOTIDE SEQUENCE</scope>
    <source>
        <strain evidence="13">JMRC FSU:6197</strain>
    </source>
</reference>
<dbReference type="PROSITE" id="PS50081">
    <property type="entry name" value="ZF_DAG_PE_2"/>
    <property type="match status" value="1"/>
</dbReference>
<dbReference type="SMART" id="SM00109">
    <property type="entry name" value="C1"/>
    <property type="match status" value="1"/>
</dbReference>
<dbReference type="EMBL" id="LK023319">
    <property type="protein sequence ID" value="CDS06330.1"/>
    <property type="molecule type" value="Genomic_DNA"/>
</dbReference>
<dbReference type="GO" id="GO:0005737">
    <property type="term" value="C:cytoplasm"/>
    <property type="evidence" value="ECO:0007669"/>
    <property type="project" value="TreeGrafter"/>
</dbReference>
<dbReference type="InterPro" id="IPR046349">
    <property type="entry name" value="C1-like_sf"/>
</dbReference>
<evidence type="ECO:0000259" key="12">
    <source>
        <dbReference type="PROSITE" id="PS50081"/>
    </source>
</evidence>
<dbReference type="CDD" id="cd06627">
    <property type="entry name" value="STKc_Cdc7_like"/>
    <property type="match status" value="1"/>
</dbReference>
<dbReference type="InterPro" id="IPR000719">
    <property type="entry name" value="Prot_kinase_dom"/>
</dbReference>
<evidence type="ECO:0000256" key="3">
    <source>
        <dbReference type="ARBA" id="ARBA00022723"/>
    </source>
</evidence>
<dbReference type="PROSITE" id="PS50011">
    <property type="entry name" value="PROTEIN_KINASE_DOM"/>
    <property type="match status" value="1"/>
</dbReference>
<proteinExistence type="predicted"/>
<dbReference type="GO" id="GO:0046872">
    <property type="term" value="F:metal ion binding"/>
    <property type="evidence" value="ECO:0007669"/>
    <property type="project" value="UniProtKB-KW"/>
</dbReference>
<dbReference type="Gene3D" id="1.10.510.10">
    <property type="entry name" value="Transferase(Phosphotransferase) domain 1"/>
    <property type="match status" value="1"/>
</dbReference>
<evidence type="ECO:0000256" key="7">
    <source>
        <dbReference type="ARBA" id="ARBA00022840"/>
    </source>
</evidence>
<feature type="region of interest" description="Disordered" evidence="9">
    <location>
        <begin position="162"/>
        <end position="187"/>
    </location>
</feature>
<feature type="binding site" evidence="8">
    <location>
        <position position="238"/>
    </location>
    <ligand>
        <name>ATP</name>
        <dbReference type="ChEBI" id="CHEBI:30616"/>
    </ligand>
</feature>
<evidence type="ECO:0000313" key="13">
    <source>
        <dbReference type="EMBL" id="CDS06330.1"/>
    </source>
</evidence>
<evidence type="ECO:0008006" key="14">
    <source>
        <dbReference type="Google" id="ProtNLM"/>
    </source>
</evidence>
<dbReference type="InterPro" id="IPR050538">
    <property type="entry name" value="MAP_kinase_kinase_kinase"/>
</dbReference>
<keyword evidence="5" id="KW-0418">Kinase</keyword>
<name>A0A077WFX5_9FUNG</name>
<evidence type="ECO:0000259" key="11">
    <source>
        <dbReference type="PROSITE" id="PS50021"/>
    </source>
</evidence>
<keyword evidence="7 8" id="KW-0067">ATP-binding</keyword>
<dbReference type="PROSITE" id="PS00107">
    <property type="entry name" value="PROTEIN_KINASE_ATP"/>
    <property type="match status" value="1"/>
</dbReference>
<protein>
    <recommendedName>
        <fullName evidence="14">Protein kinase domain-containing protein</fullName>
    </recommendedName>
</protein>
<dbReference type="InterPro" id="IPR001715">
    <property type="entry name" value="CH_dom"/>
</dbReference>
<dbReference type="Gene3D" id="3.30.60.20">
    <property type="match status" value="1"/>
</dbReference>
<keyword evidence="1" id="KW-0723">Serine/threonine-protein kinase</keyword>
<dbReference type="PROSITE" id="PS00108">
    <property type="entry name" value="PROTEIN_KINASE_ST"/>
    <property type="match status" value="1"/>
</dbReference>
<dbReference type="InterPro" id="IPR011009">
    <property type="entry name" value="Kinase-like_dom_sf"/>
</dbReference>
<dbReference type="SUPFAM" id="SSF56112">
    <property type="entry name" value="Protein kinase-like (PK-like)"/>
    <property type="match status" value="1"/>
</dbReference>
<organism evidence="13">
    <name type="scientific">Lichtheimia ramosa</name>
    <dbReference type="NCBI Taxonomy" id="688394"/>
    <lineage>
        <taxon>Eukaryota</taxon>
        <taxon>Fungi</taxon>
        <taxon>Fungi incertae sedis</taxon>
        <taxon>Mucoromycota</taxon>
        <taxon>Mucoromycotina</taxon>
        <taxon>Mucoromycetes</taxon>
        <taxon>Mucorales</taxon>
        <taxon>Lichtheimiaceae</taxon>
        <taxon>Lichtheimia</taxon>
    </lineage>
</organism>
<dbReference type="InterPro" id="IPR036872">
    <property type="entry name" value="CH_dom_sf"/>
</dbReference>
<evidence type="ECO:0000256" key="4">
    <source>
        <dbReference type="ARBA" id="ARBA00022741"/>
    </source>
</evidence>
<evidence type="ECO:0000256" key="5">
    <source>
        <dbReference type="ARBA" id="ARBA00022777"/>
    </source>
</evidence>
<feature type="domain" description="Calponin-homology (CH)" evidence="11">
    <location>
        <begin position="1"/>
        <end position="48"/>
    </location>
</feature>
<dbReference type="SUPFAM" id="SSF57889">
    <property type="entry name" value="Cysteine-rich domain"/>
    <property type="match status" value="1"/>
</dbReference>
<keyword evidence="2" id="KW-0808">Transferase</keyword>
<dbReference type="SUPFAM" id="SSF47576">
    <property type="entry name" value="Calponin-homology domain, CH-domain"/>
    <property type="match status" value="1"/>
</dbReference>
<feature type="domain" description="Phorbol-ester/DAG-type" evidence="12">
    <location>
        <begin position="524"/>
        <end position="570"/>
    </location>
</feature>
<keyword evidence="4 8" id="KW-0547">Nucleotide-binding</keyword>
<dbReference type="Pfam" id="PF00069">
    <property type="entry name" value="Pkinase"/>
    <property type="match status" value="1"/>
</dbReference>
<dbReference type="SMART" id="SM00220">
    <property type="entry name" value="S_TKc"/>
    <property type="match status" value="1"/>
</dbReference>
<evidence type="ECO:0000256" key="9">
    <source>
        <dbReference type="SAM" id="MobiDB-lite"/>
    </source>
</evidence>
<dbReference type="InterPro" id="IPR017441">
    <property type="entry name" value="Protein_kinase_ATP_BS"/>
</dbReference>
<dbReference type="PROSITE" id="PS00479">
    <property type="entry name" value="ZF_DAG_PE_1"/>
    <property type="match status" value="1"/>
</dbReference>
<keyword evidence="3" id="KW-0479">Metal-binding</keyword>
<feature type="region of interest" description="Disordered" evidence="9">
    <location>
        <begin position="69"/>
        <end position="88"/>
    </location>
</feature>
<dbReference type="InterPro" id="IPR002219">
    <property type="entry name" value="PKC_DAG/PE"/>
</dbReference>
<dbReference type="AlphaFoldDB" id="A0A077WFX5"/>
<dbReference type="PROSITE" id="PS50021">
    <property type="entry name" value="CH"/>
    <property type="match status" value="1"/>
</dbReference>
<dbReference type="OrthoDB" id="8693905at2759"/>
<dbReference type="PANTHER" id="PTHR48016">
    <property type="entry name" value="MAP KINASE KINASE KINASE SSK2-RELATED-RELATED"/>
    <property type="match status" value="1"/>
</dbReference>